<evidence type="ECO:0000313" key="4">
    <source>
        <dbReference type="Ensembl" id="ENSLCAP00010000093.1"/>
    </source>
</evidence>
<reference evidence="4" key="2">
    <citation type="submission" date="2025-08" db="UniProtKB">
        <authorList>
            <consortium name="Ensembl"/>
        </authorList>
    </citation>
    <scope>IDENTIFICATION</scope>
</reference>
<dbReference type="GeneTree" id="ENSGT00390000014380"/>
<dbReference type="PANTHER" id="PTHR31594:SF16">
    <property type="entry name" value="SI:CH211-281L24.3"/>
    <property type="match status" value="1"/>
</dbReference>
<feature type="domain" description="SNTX thioredoxin-like" evidence="1">
    <location>
        <begin position="383"/>
        <end position="462"/>
    </location>
</feature>
<name>A0A4W6BNT4_LATCA</name>
<dbReference type="AlphaFoldDB" id="A0A4W6BNT4"/>
<reference evidence="5" key="1">
    <citation type="submission" date="2015-09" db="EMBL/GenBank/DDBJ databases">
        <authorList>
            <person name="Sai Rama Sridatta P."/>
        </authorList>
    </citation>
    <scope>NUCLEOTIDE SEQUENCE [LARGE SCALE GENOMIC DNA]</scope>
</reference>
<sequence>MDSKGAMEVAALGRPFSLGMLYDCRRDLLITGMTLWDYNDLKQNIQERPQNYNDFEIVASESMEAKSSALNVEASLKASFLGGLVEVGGSAKYLNDHKTSKNQARVTLSYKATTHVQELSMNHLGRGNVKHPYVFDQGIATHVVTAVLYGAQAFFVFDREVSEKEDHQDIQGNLKVMIKKIPLLSIEGEGSLKMEDKDRANAEKFSCRFYGDFSLQKPPTSFQDAVQVYQSLPTLLGANGENAVPMKVWLLPLTVLDSSAAQLVRQISTRLVQEAQSVLEDFSELEMRCNDAMRTTTAQQFPQIGNKLKRFKEMCSEFRLEFQQNLAKKLPSIRGGGEEEAVLAEILMKRRSSPFNNKSLNEWMDCKEREIYTVMSFTNKMKNTEIIPSQSHLYKEILSAEHAVCFVFTSLGSAEPYLSALSNYLRGTTKPDDPQDPYTHDVEREQWYTSKEVADTIRHEANHRFLFILTFVFVSTVVCFHDLNHFTDS</sequence>
<dbReference type="PANTHER" id="PTHR31594">
    <property type="entry name" value="AIG1-TYPE G DOMAIN-CONTAINING PROTEIN"/>
    <property type="match status" value="1"/>
</dbReference>
<dbReference type="Pfam" id="PF21109">
    <property type="entry name" value="Stonustoxin_helical"/>
    <property type="match status" value="1"/>
</dbReference>
<protein>
    <submittedName>
        <fullName evidence="4">Uncharacterized protein</fullName>
    </submittedName>
</protein>
<dbReference type="Pfam" id="PF24674">
    <property type="entry name" value="MACPF_SNTX"/>
    <property type="match status" value="1"/>
</dbReference>
<dbReference type="InterPro" id="IPR048997">
    <property type="entry name" value="Stonustoxin-like_helical"/>
</dbReference>
<reference evidence="4" key="3">
    <citation type="submission" date="2025-09" db="UniProtKB">
        <authorList>
            <consortium name="Ensembl"/>
        </authorList>
    </citation>
    <scope>IDENTIFICATION</scope>
</reference>
<evidence type="ECO:0000259" key="1">
    <source>
        <dbReference type="Pfam" id="PF18078"/>
    </source>
</evidence>
<keyword evidence="5" id="KW-1185">Reference proteome</keyword>
<dbReference type="Ensembl" id="ENSLCAT00010000110.1">
    <property type="protein sequence ID" value="ENSLCAP00010000093.1"/>
    <property type="gene ID" value="ENSLCAG00010000075.1"/>
</dbReference>
<feature type="domain" description="SNTX MACPF/CDC-like" evidence="3">
    <location>
        <begin position="9"/>
        <end position="214"/>
    </location>
</feature>
<dbReference type="InterPro" id="IPR056072">
    <property type="entry name" value="SNTX_MACPF/CDC-like_dom"/>
</dbReference>
<proteinExistence type="predicted"/>
<organism evidence="4 5">
    <name type="scientific">Lates calcarifer</name>
    <name type="common">Barramundi</name>
    <name type="synonym">Holocentrus calcarifer</name>
    <dbReference type="NCBI Taxonomy" id="8187"/>
    <lineage>
        <taxon>Eukaryota</taxon>
        <taxon>Metazoa</taxon>
        <taxon>Chordata</taxon>
        <taxon>Craniata</taxon>
        <taxon>Vertebrata</taxon>
        <taxon>Euteleostomi</taxon>
        <taxon>Actinopterygii</taxon>
        <taxon>Neopterygii</taxon>
        <taxon>Teleostei</taxon>
        <taxon>Neoteleostei</taxon>
        <taxon>Acanthomorphata</taxon>
        <taxon>Carangaria</taxon>
        <taxon>Carangaria incertae sedis</taxon>
        <taxon>Centropomidae</taxon>
        <taxon>Lates</taxon>
    </lineage>
</organism>
<accession>A0A4W6BNT4</accession>
<evidence type="ECO:0000259" key="3">
    <source>
        <dbReference type="Pfam" id="PF24674"/>
    </source>
</evidence>
<dbReference type="Pfam" id="PF18078">
    <property type="entry name" value="Thioredoxin_11"/>
    <property type="match status" value="1"/>
</dbReference>
<dbReference type="InterPro" id="IPR040581">
    <property type="entry name" value="Thioredoxin_11"/>
</dbReference>
<evidence type="ECO:0000313" key="5">
    <source>
        <dbReference type="Proteomes" id="UP000314980"/>
    </source>
</evidence>
<feature type="domain" description="Stonustoxin-like helical" evidence="2">
    <location>
        <begin position="278"/>
        <end position="371"/>
    </location>
</feature>
<dbReference type="Proteomes" id="UP000314980">
    <property type="component" value="Unassembled WGS sequence"/>
</dbReference>
<evidence type="ECO:0000259" key="2">
    <source>
        <dbReference type="Pfam" id="PF21109"/>
    </source>
</evidence>
<dbReference type="InterPro" id="IPR052090">
    <property type="entry name" value="Cytolytic_pore-forming_toxin"/>
</dbReference>